<dbReference type="EMBL" id="JASSZA010000005">
    <property type="protein sequence ID" value="KAK2112434.1"/>
    <property type="molecule type" value="Genomic_DNA"/>
</dbReference>
<organism evidence="2 3">
    <name type="scientific">Saguinus oedipus</name>
    <name type="common">Cotton-top tamarin</name>
    <name type="synonym">Oedipomidas oedipus</name>
    <dbReference type="NCBI Taxonomy" id="9490"/>
    <lineage>
        <taxon>Eukaryota</taxon>
        <taxon>Metazoa</taxon>
        <taxon>Chordata</taxon>
        <taxon>Craniata</taxon>
        <taxon>Vertebrata</taxon>
        <taxon>Euteleostomi</taxon>
        <taxon>Mammalia</taxon>
        <taxon>Eutheria</taxon>
        <taxon>Euarchontoglires</taxon>
        <taxon>Primates</taxon>
        <taxon>Haplorrhini</taxon>
        <taxon>Platyrrhini</taxon>
        <taxon>Cebidae</taxon>
        <taxon>Callitrichinae</taxon>
        <taxon>Saguinus</taxon>
    </lineage>
</organism>
<accession>A0ABQ9VUB6</accession>
<feature type="region of interest" description="Disordered" evidence="1">
    <location>
        <begin position="1"/>
        <end position="87"/>
    </location>
</feature>
<sequence>MESPGEGNRLPQDPQPSRQPVPPHSPTGVSALPAVAGAPGKQLRAAAEHSGLARSSQEEGEPQAWTIVQPSRPRDGEHKASRSAGQLQRWAQAWAPFTATPGGLGLACPAHCVSD</sequence>
<protein>
    <submittedName>
        <fullName evidence="2">Uncharacterized protein</fullName>
    </submittedName>
</protein>
<gene>
    <name evidence="2" type="ORF">P7K49_012181</name>
</gene>
<name>A0ABQ9VUB6_SAGOE</name>
<evidence type="ECO:0000256" key="1">
    <source>
        <dbReference type="SAM" id="MobiDB-lite"/>
    </source>
</evidence>
<evidence type="ECO:0000313" key="2">
    <source>
        <dbReference type="EMBL" id="KAK2112434.1"/>
    </source>
</evidence>
<evidence type="ECO:0000313" key="3">
    <source>
        <dbReference type="Proteomes" id="UP001266305"/>
    </source>
</evidence>
<proteinExistence type="predicted"/>
<reference evidence="2 3" key="1">
    <citation type="submission" date="2023-05" db="EMBL/GenBank/DDBJ databases">
        <title>B98-5 Cell Line De Novo Hybrid Assembly: An Optical Mapping Approach.</title>
        <authorList>
            <person name="Kananen K."/>
            <person name="Auerbach J.A."/>
            <person name="Kautto E."/>
            <person name="Blachly J.S."/>
        </authorList>
    </citation>
    <scope>NUCLEOTIDE SEQUENCE [LARGE SCALE GENOMIC DNA]</scope>
    <source>
        <strain evidence="2">B95-8</strain>
        <tissue evidence="2">Cell line</tissue>
    </source>
</reference>
<keyword evidence="3" id="KW-1185">Reference proteome</keyword>
<comment type="caution">
    <text evidence="2">The sequence shown here is derived from an EMBL/GenBank/DDBJ whole genome shotgun (WGS) entry which is preliminary data.</text>
</comment>
<feature type="compositionally biased region" description="Pro residues" evidence="1">
    <location>
        <begin position="13"/>
        <end position="25"/>
    </location>
</feature>
<dbReference type="Proteomes" id="UP001266305">
    <property type="component" value="Unassembled WGS sequence"/>
</dbReference>